<keyword evidence="2" id="KW-1185">Reference proteome</keyword>
<accession>A0ABV4DM74</accession>
<evidence type="ECO:0000313" key="2">
    <source>
        <dbReference type="Proteomes" id="UP001565236"/>
    </source>
</evidence>
<evidence type="ECO:0000313" key="1">
    <source>
        <dbReference type="EMBL" id="MEY8661578.1"/>
    </source>
</evidence>
<reference evidence="1 2" key="1">
    <citation type="submission" date="2024-03" db="EMBL/GenBank/DDBJ databases">
        <title>Mouse gut bacterial collection (mGBC) of GemPharmatech.</title>
        <authorList>
            <person name="He Y."/>
            <person name="Dong L."/>
            <person name="Wu D."/>
            <person name="Gao X."/>
            <person name="Lin Z."/>
        </authorList>
    </citation>
    <scope>NUCLEOTIDE SEQUENCE [LARGE SCALE GENOMIC DNA]</scope>
    <source>
        <strain evidence="1 2">15-30</strain>
    </source>
</reference>
<name>A0ABV4DM74_9LACO</name>
<proteinExistence type="predicted"/>
<comment type="caution">
    <text evidence="1">The sequence shown here is derived from an EMBL/GenBank/DDBJ whole genome shotgun (WGS) entry which is preliminary data.</text>
</comment>
<organism evidence="1 2">
    <name type="scientific">Ligilactobacillus faecis</name>
    <dbReference type="NCBI Taxonomy" id="762833"/>
    <lineage>
        <taxon>Bacteria</taxon>
        <taxon>Bacillati</taxon>
        <taxon>Bacillota</taxon>
        <taxon>Bacilli</taxon>
        <taxon>Lactobacillales</taxon>
        <taxon>Lactobacillaceae</taxon>
        <taxon>Ligilactobacillus</taxon>
    </lineage>
</organism>
<dbReference type="Proteomes" id="UP001565236">
    <property type="component" value="Unassembled WGS sequence"/>
</dbReference>
<protein>
    <submittedName>
        <fullName evidence="1">Uncharacterized protein</fullName>
    </submittedName>
</protein>
<sequence length="85" mass="10079">MSEEERKELKETIRANCGYFYAQVDGTYHIPHTIEGQFVALMLQVFYDFPKDRIIYYNLKNPDELFDADGHPVRELSGYVRIDEE</sequence>
<dbReference type="RefSeq" id="WP_369940473.1">
    <property type="nucleotide sequence ID" value="NZ_JBCLUF010000003.1"/>
</dbReference>
<dbReference type="EMBL" id="JBCLUF010000003">
    <property type="protein sequence ID" value="MEY8661578.1"/>
    <property type="molecule type" value="Genomic_DNA"/>
</dbReference>
<gene>
    <name evidence="1" type="ORF">AALT52_01520</name>
</gene>